<evidence type="ECO:0000256" key="3">
    <source>
        <dbReference type="ARBA" id="ARBA00022692"/>
    </source>
</evidence>
<dbReference type="Pfam" id="PF00060">
    <property type="entry name" value="Lig_chan"/>
    <property type="match status" value="1"/>
</dbReference>
<evidence type="ECO:0000256" key="5">
    <source>
        <dbReference type="ARBA" id="ARBA00023065"/>
    </source>
</evidence>
<accession>A0A1M6BYR3</accession>
<keyword evidence="14" id="KW-1185">Reference proteome</keyword>
<evidence type="ECO:0000256" key="2">
    <source>
        <dbReference type="ARBA" id="ARBA00022448"/>
    </source>
</evidence>
<proteinExistence type="predicted"/>
<dbReference type="Proteomes" id="UP000184050">
    <property type="component" value="Unassembled WGS sequence"/>
</dbReference>
<keyword evidence="5" id="KW-0406">Ion transport</keyword>
<keyword evidence="3 10" id="KW-0812">Transmembrane</keyword>
<dbReference type="Pfam" id="PF00497">
    <property type="entry name" value="SBP_bac_3"/>
    <property type="match status" value="1"/>
</dbReference>
<feature type="transmembrane region" description="Helical" evidence="10">
    <location>
        <begin position="137"/>
        <end position="158"/>
    </location>
</feature>
<keyword evidence="2" id="KW-0813">Transport</keyword>
<dbReference type="InterPro" id="IPR001320">
    <property type="entry name" value="Iontro_rcpt_C"/>
</dbReference>
<feature type="chain" id="PRO_5012612774" evidence="11">
    <location>
        <begin position="19"/>
        <end position="357"/>
    </location>
</feature>
<evidence type="ECO:0000256" key="7">
    <source>
        <dbReference type="ARBA" id="ARBA00023170"/>
    </source>
</evidence>
<dbReference type="RefSeq" id="WP_073165215.1">
    <property type="nucleotide sequence ID" value="NZ_FQZE01000003.1"/>
</dbReference>
<keyword evidence="4 10" id="KW-1133">Transmembrane helix</keyword>
<dbReference type="Gene3D" id="3.40.190.10">
    <property type="entry name" value="Periplasmic binding protein-like II"/>
    <property type="match status" value="2"/>
</dbReference>
<dbReference type="SMART" id="SM00062">
    <property type="entry name" value="PBPb"/>
    <property type="match status" value="1"/>
</dbReference>
<evidence type="ECO:0000256" key="1">
    <source>
        <dbReference type="ARBA" id="ARBA00004141"/>
    </source>
</evidence>
<dbReference type="EMBL" id="FQZE01000003">
    <property type="protein sequence ID" value="SHI53929.1"/>
    <property type="molecule type" value="Genomic_DNA"/>
</dbReference>
<dbReference type="InterPro" id="IPR001638">
    <property type="entry name" value="Solute-binding_3/MltF_N"/>
</dbReference>
<keyword evidence="6 10" id="KW-0472">Membrane</keyword>
<evidence type="ECO:0000256" key="4">
    <source>
        <dbReference type="ARBA" id="ARBA00022989"/>
    </source>
</evidence>
<feature type="domain" description="Solute-binding protein family 3/N-terminal" evidence="12">
    <location>
        <begin position="27"/>
        <end position="346"/>
    </location>
</feature>
<evidence type="ECO:0000256" key="8">
    <source>
        <dbReference type="ARBA" id="ARBA00023180"/>
    </source>
</evidence>
<dbReference type="SUPFAM" id="SSF81324">
    <property type="entry name" value="Voltage-gated potassium channels"/>
    <property type="match status" value="1"/>
</dbReference>
<dbReference type="GO" id="GO:0015276">
    <property type="term" value="F:ligand-gated monoatomic ion channel activity"/>
    <property type="evidence" value="ECO:0007669"/>
    <property type="project" value="InterPro"/>
</dbReference>
<keyword evidence="7" id="KW-0675">Receptor</keyword>
<dbReference type="STRING" id="1168035.SAMN05444280_10379"/>
<evidence type="ECO:0000313" key="14">
    <source>
        <dbReference type="Proteomes" id="UP000184050"/>
    </source>
</evidence>
<sequence>MKKLLLNFFLLIFLFASVKGLPQTNDTLQVGYNIAPPFTMEKNGQLEGPSSWLWEKVAGELNIPYKLVNMPLDSLLEGIASGKVDVGASPLTITSDRFEKIDFSTPFYIAHSSILVHEISATEQALSFIQSFFSVNFFRALGALAFIILVFGFLEWYFERHQNEEEFGNGLKGLWNGFWWSAVTMTTVGYGDKSPRTIGGRVVAMVWMFTAVIIISGFTASIASTLTVNQIGSSSSHIQDFKERTLGTVEKSGTDKWLKDNFYSNVKRYSNMGELIVALQENEIDAIAYDRPILQDLIRNDTISQFSLLDIKYNPQFYGFGLNRDLSGELKQNISVSVLENTEGMDWKVLLSEYDLQ</sequence>
<evidence type="ECO:0000256" key="11">
    <source>
        <dbReference type="SAM" id="SignalP"/>
    </source>
</evidence>
<gene>
    <name evidence="13" type="ORF">SAMN05444280_10379</name>
</gene>
<keyword evidence="8" id="KW-0325">Glycoprotein</keyword>
<evidence type="ECO:0000259" key="12">
    <source>
        <dbReference type="SMART" id="SM00062"/>
    </source>
</evidence>
<protein>
    <submittedName>
        <fullName evidence="13">Amino acid ABC transporter substrate-binding protein, PAAT family</fullName>
    </submittedName>
</protein>
<evidence type="ECO:0000256" key="9">
    <source>
        <dbReference type="ARBA" id="ARBA00023303"/>
    </source>
</evidence>
<reference evidence="13 14" key="1">
    <citation type="submission" date="2016-11" db="EMBL/GenBank/DDBJ databases">
        <authorList>
            <person name="Jaros S."/>
            <person name="Januszkiewicz K."/>
            <person name="Wedrychowicz H."/>
        </authorList>
    </citation>
    <scope>NUCLEOTIDE SEQUENCE [LARGE SCALE GENOMIC DNA]</scope>
    <source>
        <strain evidence="13 14">DSM 27063</strain>
    </source>
</reference>
<dbReference type="SUPFAM" id="SSF53850">
    <property type="entry name" value="Periplasmic binding protein-like II"/>
    <property type="match status" value="1"/>
</dbReference>
<feature type="transmembrane region" description="Helical" evidence="10">
    <location>
        <begin position="202"/>
        <end position="226"/>
    </location>
</feature>
<dbReference type="GO" id="GO:0016020">
    <property type="term" value="C:membrane"/>
    <property type="evidence" value="ECO:0007669"/>
    <property type="project" value="UniProtKB-SubCell"/>
</dbReference>
<evidence type="ECO:0000256" key="10">
    <source>
        <dbReference type="SAM" id="Phobius"/>
    </source>
</evidence>
<dbReference type="Gene3D" id="1.10.287.70">
    <property type="match status" value="1"/>
</dbReference>
<keyword evidence="11" id="KW-0732">Signal</keyword>
<dbReference type="InterPro" id="IPR015683">
    <property type="entry name" value="Ionotropic_Glu_rcpt"/>
</dbReference>
<keyword evidence="9" id="KW-0407">Ion channel</keyword>
<evidence type="ECO:0000256" key="6">
    <source>
        <dbReference type="ARBA" id="ARBA00023136"/>
    </source>
</evidence>
<name>A0A1M6BYR3_9BACT</name>
<comment type="subcellular location">
    <subcellularLocation>
        <location evidence="1">Membrane</location>
        <topology evidence="1">Multi-pass membrane protein</topology>
    </subcellularLocation>
</comment>
<organism evidence="13 14">
    <name type="scientific">Tangfeifania diversioriginum</name>
    <dbReference type="NCBI Taxonomy" id="1168035"/>
    <lineage>
        <taxon>Bacteria</taxon>
        <taxon>Pseudomonadati</taxon>
        <taxon>Bacteroidota</taxon>
        <taxon>Bacteroidia</taxon>
        <taxon>Marinilabiliales</taxon>
        <taxon>Prolixibacteraceae</taxon>
        <taxon>Tangfeifania</taxon>
    </lineage>
</organism>
<dbReference type="OrthoDB" id="9799090at2"/>
<feature type="signal peptide" evidence="11">
    <location>
        <begin position="1"/>
        <end position="18"/>
    </location>
</feature>
<evidence type="ECO:0000313" key="13">
    <source>
        <dbReference type="EMBL" id="SHI53929.1"/>
    </source>
</evidence>
<dbReference type="PANTHER" id="PTHR18966">
    <property type="entry name" value="IONOTROPIC GLUTAMATE RECEPTOR"/>
    <property type="match status" value="1"/>
</dbReference>
<dbReference type="AlphaFoldDB" id="A0A1M6BYR3"/>